<dbReference type="GO" id="GO:0071949">
    <property type="term" value="F:FAD binding"/>
    <property type="evidence" value="ECO:0007669"/>
    <property type="project" value="InterPro"/>
</dbReference>
<evidence type="ECO:0000256" key="5">
    <source>
        <dbReference type="ARBA" id="ARBA00023002"/>
    </source>
</evidence>
<organism evidence="8 9">
    <name type="scientific">Diversispora epigaea</name>
    <dbReference type="NCBI Taxonomy" id="1348612"/>
    <lineage>
        <taxon>Eukaryota</taxon>
        <taxon>Fungi</taxon>
        <taxon>Fungi incertae sedis</taxon>
        <taxon>Mucoromycota</taxon>
        <taxon>Glomeromycotina</taxon>
        <taxon>Glomeromycetes</taxon>
        <taxon>Diversisporales</taxon>
        <taxon>Diversisporaceae</taxon>
        <taxon>Diversispora</taxon>
    </lineage>
</organism>
<comment type="caution">
    <text evidence="8">The sequence shown here is derived from an EMBL/GenBank/DDBJ whole genome shotgun (WGS) entry which is preliminary data.</text>
</comment>
<feature type="domain" description="FAD-binding" evidence="7">
    <location>
        <begin position="60"/>
        <end position="159"/>
    </location>
</feature>
<evidence type="ECO:0000256" key="1">
    <source>
        <dbReference type="ARBA" id="ARBA00001974"/>
    </source>
</evidence>
<dbReference type="InterPro" id="IPR002938">
    <property type="entry name" value="FAD-bd"/>
</dbReference>
<evidence type="ECO:0000313" key="8">
    <source>
        <dbReference type="EMBL" id="RHZ57895.1"/>
    </source>
</evidence>
<evidence type="ECO:0000256" key="2">
    <source>
        <dbReference type="ARBA" id="ARBA00005349"/>
    </source>
</evidence>
<dbReference type="STRING" id="1348612.A0A397H466"/>
<dbReference type="EMBL" id="PQFF01000342">
    <property type="protein sequence ID" value="RHZ57895.1"/>
    <property type="molecule type" value="Genomic_DNA"/>
</dbReference>
<sequence length="212" mass="23684">MQDGFASMVWSTTPALASKIRTLPKNDFINLVNAAFRLRVADLEYFFSQFGNDNFDIGFEFDWRNNVEAKKTSLPPLVLNVQEKSRAGFPLRMRNAESYVDERVVLVGDAAHTIHPLAGQGLNQGLADVQCLAKVIEYGITTGQDLGNLQLLRNYSSERYLSNILMLGAVDKLHKLFGTKITPLVCIRSLGLEMINRIGPLKSEIMKYAMGI</sequence>
<dbReference type="PANTHER" id="PTHR43876:SF7">
    <property type="entry name" value="UBIQUINONE BIOSYNTHESIS MONOOXYGENASE COQ6, MITOCHONDRIAL"/>
    <property type="match status" value="1"/>
</dbReference>
<dbReference type="OrthoDB" id="683240at2759"/>
<dbReference type="GO" id="GO:0004497">
    <property type="term" value="F:monooxygenase activity"/>
    <property type="evidence" value="ECO:0007669"/>
    <property type="project" value="UniProtKB-KW"/>
</dbReference>
<keyword evidence="4" id="KW-0274">FAD</keyword>
<reference evidence="8 9" key="1">
    <citation type="submission" date="2018-08" db="EMBL/GenBank/DDBJ databases">
        <title>Genome and evolution of the arbuscular mycorrhizal fungus Diversispora epigaea (formerly Glomus versiforme) and its bacterial endosymbionts.</title>
        <authorList>
            <person name="Sun X."/>
            <person name="Fei Z."/>
            <person name="Harrison M."/>
        </authorList>
    </citation>
    <scope>NUCLEOTIDE SEQUENCE [LARGE SCALE GENOMIC DNA]</scope>
    <source>
        <strain evidence="8 9">IT104</strain>
    </source>
</reference>
<dbReference type="InterPro" id="IPR036188">
    <property type="entry name" value="FAD/NAD-bd_sf"/>
</dbReference>
<dbReference type="AlphaFoldDB" id="A0A397H466"/>
<accession>A0A397H466</accession>
<dbReference type="PROSITE" id="PS01304">
    <property type="entry name" value="UBIH"/>
    <property type="match status" value="1"/>
</dbReference>
<proteinExistence type="inferred from homology"/>
<dbReference type="Proteomes" id="UP000266861">
    <property type="component" value="Unassembled WGS sequence"/>
</dbReference>
<comment type="cofactor">
    <cofactor evidence="1">
        <name>FAD</name>
        <dbReference type="ChEBI" id="CHEBI:57692"/>
    </cofactor>
</comment>
<evidence type="ECO:0000256" key="4">
    <source>
        <dbReference type="ARBA" id="ARBA00022827"/>
    </source>
</evidence>
<evidence type="ECO:0000256" key="6">
    <source>
        <dbReference type="ARBA" id="ARBA00023033"/>
    </source>
</evidence>
<dbReference type="InterPro" id="IPR051205">
    <property type="entry name" value="UbiH/COQ6_monooxygenase"/>
</dbReference>
<name>A0A397H466_9GLOM</name>
<keyword evidence="6" id="KW-0503">Monooxygenase</keyword>
<evidence type="ECO:0000259" key="7">
    <source>
        <dbReference type="Pfam" id="PF01494"/>
    </source>
</evidence>
<dbReference type="SUPFAM" id="SSF51905">
    <property type="entry name" value="FAD/NAD(P)-binding domain"/>
    <property type="match status" value="1"/>
</dbReference>
<dbReference type="InterPro" id="IPR018168">
    <property type="entry name" value="Ubi_Hdrlase_CS"/>
</dbReference>
<dbReference type="PRINTS" id="PR00420">
    <property type="entry name" value="RNGMNOXGNASE"/>
</dbReference>
<evidence type="ECO:0000256" key="3">
    <source>
        <dbReference type="ARBA" id="ARBA00022630"/>
    </source>
</evidence>
<keyword evidence="3" id="KW-0285">Flavoprotein</keyword>
<dbReference type="FunFam" id="3.50.50.60:FF:000021">
    <property type="entry name" value="Ubiquinone biosynthesis monooxygenase COQ6"/>
    <property type="match status" value="1"/>
</dbReference>
<comment type="similarity">
    <text evidence="2">Belongs to the UbiH/COQ6 family.</text>
</comment>
<dbReference type="PANTHER" id="PTHR43876">
    <property type="entry name" value="UBIQUINONE BIOSYNTHESIS MONOOXYGENASE COQ6, MITOCHONDRIAL"/>
    <property type="match status" value="1"/>
</dbReference>
<dbReference type="GO" id="GO:0006744">
    <property type="term" value="P:ubiquinone biosynthetic process"/>
    <property type="evidence" value="ECO:0007669"/>
    <property type="project" value="UniProtKB-ARBA"/>
</dbReference>
<evidence type="ECO:0000313" key="9">
    <source>
        <dbReference type="Proteomes" id="UP000266861"/>
    </source>
</evidence>
<keyword evidence="9" id="KW-1185">Reference proteome</keyword>
<dbReference type="Gene3D" id="3.50.50.60">
    <property type="entry name" value="FAD/NAD(P)-binding domain"/>
    <property type="match status" value="1"/>
</dbReference>
<dbReference type="GO" id="GO:0005739">
    <property type="term" value="C:mitochondrion"/>
    <property type="evidence" value="ECO:0007669"/>
    <property type="project" value="TreeGrafter"/>
</dbReference>
<keyword evidence="5" id="KW-0560">Oxidoreductase</keyword>
<dbReference type="Gene3D" id="3.30.9.10">
    <property type="entry name" value="D-Amino Acid Oxidase, subunit A, domain 2"/>
    <property type="match status" value="1"/>
</dbReference>
<dbReference type="Pfam" id="PF01494">
    <property type="entry name" value="FAD_binding_3"/>
    <property type="match status" value="1"/>
</dbReference>
<protein>
    <recommendedName>
        <fullName evidence="7">FAD-binding domain-containing protein</fullName>
    </recommendedName>
</protein>
<gene>
    <name evidence="8" type="ORF">Glove_382g32</name>
</gene>